<keyword evidence="10" id="KW-0066">ATP synthesis</keyword>
<dbReference type="NCBIfam" id="TIGR01026">
    <property type="entry name" value="fliI_yscN"/>
    <property type="match status" value="1"/>
</dbReference>
<organism evidence="13 14">
    <name type="scientific">Paenarthrobacter nitroguajacolicus</name>
    <name type="common">Arthrobacter nitroguajacolicus</name>
    <dbReference type="NCBI Taxonomy" id="211146"/>
    <lineage>
        <taxon>Bacteria</taxon>
        <taxon>Bacillati</taxon>
        <taxon>Actinomycetota</taxon>
        <taxon>Actinomycetes</taxon>
        <taxon>Micrococcales</taxon>
        <taxon>Micrococcaceae</taxon>
        <taxon>Paenarthrobacter</taxon>
    </lineage>
</organism>
<evidence type="ECO:0000256" key="11">
    <source>
        <dbReference type="ARBA" id="ARBA00034006"/>
    </source>
</evidence>
<dbReference type="InterPro" id="IPR000194">
    <property type="entry name" value="ATPase_F1/V1/A1_a/bsu_nucl-bd"/>
</dbReference>
<dbReference type="GO" id="GO:0005737">
    <property type="term" value="C:cytoplasm"/>
    <property type="evidence" value="ECO:0007669"/>
    <property type="project" value="UniProtKB-SubCell"/>
</dbReference>
<dbReference type="SMART" id="SM00382">
    <property type="entry name" value="AAA"/>
    <property type="match status" value="1"/>
</dbReference>
<dbReference type="GO" id="GO:0005524">
    <property type="term" value="F:ATP binding"/>
    <property type="evidence" value="ECO:0007669"/>
    <property type="project" value="UniProtKB-KW"/>
</dbReference>
<reference evidence="13 14" key="1">
    <citation type="submission" date="2019-07" db="EMBL/GenBank/DDBJ databases">
        <title>Diversity of Bacteria from Kongsfjorden, Arctic.</title>
        <authorList>
            <person name="Yu Y."/>
        </authorList>
    </citation>
    <scope>NUCLEOTIDE SEQUENCE [LARGE SCALE GENOMIC DNA]</scope>
    <source>
        <strain evidence="13 14">SM1928</strain>
    </source>
</reference>
<dbReference type="InterPro" id="IPR027417">
    <property type="entry name" value="P-loop_NTPase"/>
</dbReference>
<evidence type="ECO:0000256" key="7">
    <source>
        <dbReference type="ARBA" id="ARBA00022927"/>
    </source>
</evidence>
<evidence type="ECO:0000313" key="14">
    <source>
        <dbReference type="Proteomes" id="UP000316500"/>
    </source>
</evidence>
<evidence type="ECO:0000256" key="2">
    <source>
        <dbReference type="ARBA" id="ARBA00022448"/>
    </source>
</evidence>
<dbReference type="CDD" id="cd01136">
    <property type="entry name" value="ATPase_flagellum-secretory_path_III"/>
    <property type="match status" value="1"/>
</dbReference>
<dbReference type="AlphaFoldDB" id="A0A558GS77"/>
<evidence type="ECO:0000259" key="12">
    <source>
        <dbReference type="SMART" id="SM00382"/>
    </source>
</evidence>
<keyword evidence="2" id="KW-0813">Transport</keyword>
<proteinExistence type="predicted"/>
<dbReference type="FunFam" id="3.40.50.12240:FF:000002">
    <property type="entry name" value="Flagellum-specific ATP synthase FliI"/>
    <property type="match status" value="1"/>
</dbReference>
<gene>
    <name evidence="13" type="ORF">FQP90_18565</name>
</gene>
<dbReference type="GO" id="GO:0030254">
    <property type="term" value="P:protein secretion by the type III secretion system"/>
    <property type="evidence" value="ECO:0007669"/>
    <property type="project" value="InterPro"/>
</dbReference>
<dbReference type="InterPro" id="IPR020003">
    <property type="entry name" value="ATPase_a/bsu_AS"/>
</dbReference>
<accession>A0A558GS77</accession>
<keyword evidence="6" id="KW-0067">ATP-binding</keyword>
<evidence type="ECO:0000256" key="10">
    <source>
        <dbReference type="ARBA" id="ARBA00023196"/>
    </source>
</evidence>
<dbReference type="Gene3D" id="3.40.50.12240">
    <property type="match status" value="1"/>
</dbReference>
<dbReference type="GO" id="GO:0030257">
    <property type="term" value="C:type III protein secretion system complex"/>
    <property type="evidence" value="ECO:0007669"/>
    <property type="project" value="InterPro"/>
</dbReference>
<dbReference type="OrthoDB" id="9801639at2"/>
<keyword evidence="9" id="KW-0472">Membrane</keyword>
<comment type="subcellular location">
    <subcellularLocation>
        <location evidence="1">Cytoplasm</location>
    </subcellularLocation>
</comment>
<evidence type="ECO:0000256" key="3">
    <source>
        <dbReference type="ARBA" id="ARBA00022475"/>
    </source>
</evidence>
<dbReference type="EMBL" id="VNFK01000017">
    <property type="protein sequence ID" value="TVU59703.1"/>
    <property type="molecule type" value="Genomic_DNA"/>
</dbReference>
<keyword evidence="7" id="KW-0653">Protein transport</keyword>
<dbReference type="Proteomes" id="UP000316500">
    <property type="component" value="Unassembled WGS sequence"/>
</dbReference>
<sequence length="445" mass="46458">MTAYRPHAGRFHAAVAVAAPQRVGTVTSVLGLGLEIAGLNCAVGELITVGSGVETLDAEVVASVSGAVRCMPLGRLTGVAAGAPARAKGTPMLVPTGTGLFGRVLDALGRPIDGKGPLPPSLRVPLDQEAPSAMSRARIDTPLQTGVRVLDTMTTLGRGQRMGLFAGSGVGKSSLLSMVARGTDAEVSVIALVGERGREVREFLEDDLGPEGLARSVVVVATSDEPALMRLRAAVTATRIAESFREAGKDVVLMMDSLTRVAMAQREIGLSAGEPPATRGYPPSTFSVLARLLERAGTAETGSVTGIYTVLVDGDDHNEPIADAARSILDGHVVLDRKLAVTGHFPSVDVLGSVSRVASKVNPREHTALAITLRKVLAARRSAQDLIDVGAYRHGSNPLVDAALDHEAAINQFLRQPMDESTHHSDAWAQLSRLSAHFGHFEGAA</sequence>
<evidence type="ECO:0000256" key="8">
    <source>
        <dbReference type="ARBA" id="ARBA00022967"/>
    </source>
</evidence>
<dbReference type="PANTHER" id="PTHR15184">
    <property type="entry name" value="ATP SYNTHASE"/>
    <property type="match status" value="1"/>
</dbReference>
<dbReference type="PANTHER" id="PTHR15184:SF9">
    <property type="entry name" value="SPI-1 TYPE 3 SECRETION SYSTEM ATPASE"/>
    <property type="match status" value="1"/>
</dbReference>
<feature type="domain" description="AAA+ ATPase" evidence="12">
    <location>
        <begin position="158"/>
        <end position="339"/>
    </location>
</feature>
<dbReference type="InterPro" id="IPR005714">
    <property type="entry name" value="ATPase_T3SS_FliI/YscN"/>
</dbReference>
<dbReference type="GO" id="GO:0008564">
    <property type="term" value="F:protein-exporting ATPase activity"/>
    <property type="evidence" value="ECO:0007669"/>
    <property type="project" value="UniProtKB-EC"/>
</dbReference>
<protein>
    <submittedName>
        <fullName evidence="13">FliI/YscN family ATPase</fullName>
    </submittedName>
</protein>
<keyword evidence="4" id="KW-0963">Cytoplasm</keyword>
<evidence type="ECO:0000256" key="1">
    <source>
        <dbReference type="ARBA" id="ARBA00004496"/>
    </source>
</evidence>
<dbReference type="Pfam" id="PF18269">
    <property type="entry name" value="T3SS_ATPase_C"/>
    <property type="match status" value="1"/>
</dbReference>
<name>A0A558GS77_PAENT</name>
<evidence type="ECO:0000313" key="13">
    <source>
        <dbReference type="EMBL" id="TVU59703.1"/>
    </source>
</evidence>
<dbReference type="GO" id="GO:0016887">
    <property type="term" value="F:ATP hydrolysis activity"/>
    <property type="evidence" value="ECO:0007669"/>
    <property type="project" value="InterPro"/>
</dbReference>
<dbReference type="GO" id="GO:0046933">
    <property type="term" value="F:proton-transporting ATP synthase activity, rotational mechanism"/>
    <property type="evidence" value="ECO:0007669"/>
    <property type="project" value="TreeGrafter"/>
</dbReference>
<dbReference type="RefSeq" id="WP_144652541.1">
    <property type="nucleotide sequence ID" value="NZ_VNFK01000017.1"/>
</dbReference>
<keyword evidence="5" id="KW-0547">Nucleotide-binding</keyword>
<evidence type="ECO:0000256" key="4">
    <source>
        <dbReference type="ARBA" id="ARBA00022490"/>
    </source>
</evidence>
<comment type="caution">
    <text evidence="13">The sequence shown here is derived from an EMBL/GenBank/DDBJ whole genome shotgun (WGS) entry which is preliminary data.</text>
</comment>
<evidence type="ECO:0000256" key="9">
    <source>
        <dbReference type="ARBA" id="ARBA00023136"/>
    </source>
</evidence>
<keyword evidence="10" id="KW-0139">CF(1)</keyword>
<evidence type="ECO:0000256" key="6">
    <source>
        <dbReference type="ARBA" id="ARBA00022840"/>
    </source>
</evidence>
<dbReference type="InterPro" id="IPR050053">
    <property type="entry name" value="ATPase_alpha/beta_chains"/>
</dbReference>
<dbReference type="SUPFAM" id="SSF52540">
    <property type="entry name" value="P-loop containing nucleoside triphosphate hydrolases"/>
    <property type="match status" value="1"/>
</dbReference>
<keyword evidence="3" id="KW-1003">Cell membrane</keyword>
<keyword evidence="8" id="KW-1278">Translocase</keyword>
<comment type="catalytic activity">
    <reaction evidence="11">
        <text>ATP + H2O + cellular proteinSide 1 = ADP + phosphate + cellular proteinSide 2.</text>
        <dbReference type="EC" id="7.4.2.8"/>
    </reaction>
</comment>
<evidence type="ECO:0000256" key="5">
    <source>
        <dbReference type="ARBA" id="ARBA00022741"/>
    </source>
</evidence>
<dbReference type="Pfam" id="PF00006">
    <property type="entry name" value="ATP-synt_ab"/>
    <property type="match status" value="1"/>
</dbReference>
<dbReference type="InterPro" id="IPR003593">
    <property type="entry name" value="AAA+_ATPase"/>
</dbReference>
<dbReference type="InterPro" id="IPR040627">
    <property type="entry name" value="T3SS_ATPase_C"/>
</dbReference>
<dbReference type="GO" id="GO:0045259">
    <property type="term" value="C:proton-transporting ATP synthase complex"/>
    <property type="evidence" value="ECO:0007669"/>
    <property type="project" value="UniProtKB-KW"/>
</dbReference>
<dbReference type="PROSITE" id="PS00152">
    <property type="entry name" value="ATPASE_ALPHA_BETA"/>
    <property type="match status" value="1"/>
</dbReference>